<organism evidence="1 2">
    <name type="scientific">Staphylococcus arlettae</name>
    <dbReference type="NCBI Taxonomy" id="29378"/>
    <lineage>
        <taxon>Bacteria</taxon>
        <taxon>Bacillati</taxon>
        <taxon>Bacillota</taxon>
        <taxon>Bacilli</taxon>
        <taxon>Bacillales</taxon>
        <taxon>Staphylococcaceae</taxon>
        <taxon>Staphylococcus</taxon>
    </lineage>
</organism>
<accession>A0ABQ0XRC0</accession>
<name>A0ABQ0XRC0_9STAP</name>
<gene>
    <name evidence="1" type="ORF">SAR03_03090</name>
</gene>
<evidence type="ECO:0000313" key="2">
    <source>
        <dbReference type="Proteomes" id="UP000321598"/>
    </source>
</evidence>
<comment type="caution">
    <text evidence="1">The sequence shown here is derived from an EMBL/GenBank/DDBJ whole genome shotgun (WGS) entry which is preliminary data.</text>
</comment>
<keyword evidence="2" id="KW-1185">Reference proteome</keyword>
<dbReference type="EMBL" id="BKAV01000002">
    <property type="protein sequence ID" value="GEP99271.1"/>
    <property type="molecule type" value="Genomic_DNA"/>
</dbReference>
<evidence type="ECO:0000313" key="1">
    <source>
        <dbReference type="EMBL" id="GEP99271.1"/>
    </source>
</evidence>
<proteinExistence type="predicted"/>
<sequence>MMKGEIVMQLLDYKMKQDKLVATVRSDKQHLFKYTFDIHTPEYEILAVLEEINQHVDNGFHPLGCAIIKNFDYKDVHEYSL</sequence>
<dbReference type="Proteomes" id="UP000321598">
    <property type="component" value="Unassembled WGS sequence"/>
</dbReference>
<protein>
    <submittedName>
        <fullName evidence="1">Uncharacterized protein</fullName>
    </submittedName>
</protein>
<reference evidence="1 2" key="1">
    <citation type="submission" date="2019-07" db="EMBL/GenBank/DDBJ databases">
        <title>Whole genome shotgun sequence of Staphylococcus arlettae NBRC 109765.</title>
        <authorList>
            <person name="Hosoyama A."/>
            <person name="Uohara A."/>
            <person name="Ohji S."/>
            <person name="Ichikawa N."/>
        </authorList>
    </citation>
    <scope>NUCLEOTIDE SEQUENCE [LARGE SCALE GENOMIC DNA]</scope>
    <source>
        <strain evidence="1 2">NBRC 109765</strain>
    </source>
</reference>